<feature type="coiled-coil region" evidence="2">
    <location>
        <begin position="109"/>
        <end position="136"/>
    </location>
</feature>
<dbReference type="Proteomes" id="UP000464751">
    <property type="component" value="Chromosome"/>
</dbReference>
<feature type="coiled-coil region" evidence="2">
    <location>
        <begin position="168"/>
        <end position="209"/>
    </location>
</feature>
<comment type="similarity">
    <text evidence="1">Belongs to the membrane fusion protein (MFP) (TC 8.A.1) family.</text>
</comment>
<keyword evidence="3" id="KW-0472">Membrane</keyword>
<dbReference type="SUPFAM" id="SSF111369">
    <property type="entry name" value="HlyD-like secretion proteins"/>
    <property type="match status" value="2"/>
</dbReference>
<keyword evidence="5" id="KW-1185">Reference proteome</keyword>
<keyword evidence="3" id="KW-0812">Transmembrane</keyword>
<dbReference type="Gene3D" id="1.10.287.470">
    <property type="entry name" value="Helix hairpin bin"/>
    <property type="match status" value="1"/>
</dbReference>
<evidence type="ECO:0000313" key="4">
    <source>
        <dbReference type="EMBL" id="QIB35201.1"/>
    </source>
</evidence>
<evidence type="ECO:0000313" key="5">
    <source>
        <dbReference type="Proteomes" id="UP000464751"/>
    </source>
</evidence>
<feature type="transmembrane region" description="Helical" evidence="3">
    <location>
        <begin position="28"/>
        <end position="47"/>
    </location>
</feature>
<keyword evidence="2" id="KW-0175">Coiled coil</keyword>
<dbReference type="AlphaFoldDB" id="A0A6P1YQY8"/>
<keyword evidence="3" id="KW-1133">Transmembrane helix</keyword>
<evidence type="ECO:0000256" key="3">
    <source>
        <dbReference type="SAM" id="Phobius"/>
    </source>
</evidence>
<organism evidence="4 5">
    <name type="scientific">Ancylobacter pratisalsi</name>
    <dbReference type="NCBI Taxonomy" id="1745854"/>
    <lineage>
        <taxon>Bacteria</taxon>
        <taxon>Pseudomonadati</taxon>
        <taxon>Pseudomonadota</taxon>
        <taxon>Alphaproteobacteria</taxon>
        <taxon>Hyphomicrobiales</taxon>
        <taxon>Xanthobacteraceae</taxon>
        <taxon>Ancylobacter</taxon>
    </lineage>
</organism>
<gene>
    <name evidence="4" type="ORF">G3A50_16905</name>
</gene>
<name>A0A6P1YQY8_9HYPH</name>
<accession>A0A6P1YQY8</accession>
<evidence type="ECO:0000256" key="2">
    <source>
        <dbReference type="SAM" id="Coils"/>
    </source>
</evidence>
<dbReference type="Gene3D" id="2.40.420.20">
    <property type="match status" value="1"/>
</dbReference>
<dbReference type="Gene3D" id="2.40.50.100">
    <property type="match status" value="1"/>
</dbReference>
<dbReference type="PANTHER" id="PTHR30469:SF15">
    <property type="entry name" value="HLYD FAMILY OF SECRETION PROTEINS"/>
    <property type="match status" value="1"/>
</dbReference>
<dbReference type="EMBL" id="CP048630">
    <property type="protein sequence ID" value="QIB35201.1"/>
    <property type="molecule type" value="Genomic_DNA"/>
</dbReference>
<dbReference type="RefSeq" id="WP_163076346.1">
    <property type="nucleotide sequence ID" value="NZ_CP048630.1"/>
</dbReference>
<reference evidence="4 5" key="1">
    <citation type="submission" date="2020-02" db="EMBL/GenBank/DDBJ databases">
        <authorList>
            <person name="Li G."/>
        </authorList>
    </citation>
    <scope>NUCLEOTIDE SEQUENCE [LARGE SCALE GENOMIC DNA]</scope>
    <source>
        <strain evidence="4 5">DSM 102029</strain>
    </source>
</reference>
<dbReference type="GO" id="GO:1990281">
    <property type="term" value="C:efflux pump complex"/>
    <property type="evidence" value="ECO:0007669"/>
    <property type="project" value="TreeGrafter"/>
</dbReference>
<proteinExistence type="inferred from homology"/>
<dbReference type="InterPro" id="IPR006143">
    <property type="entry name" value="RND_pump_MFP"/>
</dbReference>
<evidence type="ECO:0000256" key="1">
    <source>
        <dbReference type="ARBA" id="ARBA00009477"/>
    </source>
</evidence>
<sequence>MNVQPHIDQFLPLRPAAPRPRTRGRARLAGLALLALCAAIAGARYLYPYATPGEIVRATGLSVELRGPGTLTALSQASVGSRLQGRISALAVDRNDTVTEGEILARLAFEDLAGEVASAEANAHAAERAIAATEAERDRAVATLDKVRAIHERQQALLAKGVISEAGLEDALATRRQAEADLVHARRAIEQAEAERDAARARIAVARAQLDDSLIRAPISGIVVARTHQLGEVLTPGTELLRIVDPTSLVLTARLDESAIAALRPGQEARVTFGPDQPPIPGHVLRLDRQVDEETREFELDITLDSLPPNWALGQRGTARIVIAQRPDALTVPKSFIDRRDGHPGLWVATDGRARWREVGLGAAGSERVEISRGLVSGDTVLAPQDVYPLMRVRLSEATP</sequence>
<dbReference type="PANTHER" id="PTHR30469">
    <property type="entry name" value="MULTIDRUG RESISTANCE PROTEIN MDTA"/>
    <property type="match status" value="1"/>
</dbReference>
<protein>
    <submittedName>
        <fullName evidence="4">Efflux RND transporter periplasmic adaptor subunit</fullName>
    </submittedName>
</protein>
<dbReference type="GO" id="GO:0015562">
    <property type="term" value="F:efflux transmembrane transporter activity"/>
    <property type="evidence" value="ECO:0007669"/>
    <property type="project" value="TreeGrafter"/>
</dbReference>
<dbReference type="Gene3D" id="2.40.30.170">
    <property type="match status" value="1"/>
</dbReference>
<dbReference type="KEGG" id="apra:G3A50_16905"/>
<dbReference type="NCBIfam" id="TIGR01730">
    <property type="entry name" value="RND_mfp"/>
    <property type="match status" value="1"/>
</dbReference>